<dbReference type="RefSeq" id="WP_236457310.1">
    <property type="nucleotide sequence ID" value="NZ_CBCSGE010000027.1"/>
</dbReference>
<comment type="caution">
    <text evidence="1">The sequence shown here is derived from an EMBL/GenBank/DDBJ whole genome shotgun (WGS) entry which is preliminary data.</text>
</comment>
<evidence type="ECO:0000313" key="2">
    <source>
        <dbReference type="Proteomes" id="UP001589607"/>
    </source>
</evidence>
<accession>A0ABV5GIT3</accession>
<sequence>MHYLNDEIKLIKFKRGNYNYKISIFDYKDYKLWIFLSGDFCLIKDEKVLFFHPDLQLGDNETVKVNGVNEVYLMDSNFNPLRSLELSSGLVLSSSVFKYSKDKTYEKIIIADGNTKKKNCFNVYEKNINSLFLKLNYDFPGICSYFKEFTIELEDHNKSFLWFLIRKQKIDHNINDKY</sequence>
<dbReference type="Proteomes" id="UP001589607">
    <property type="component" value="Unassembled WGS sequence"/>
</dbReference>
<evidence type="ECO:0000313" key="1">
    <source>
        <dbReference type="EMBL" id="MFB9095291.1"/>
    </source>
</evidence>
<reference evidence="1 2" key="1">
    <citation type="submission" date="2024-09" db="EMBL/GenBank/DDBJ databases">
        <authorList>
            <person name="Sun Q."/>
            <person name="Mori K."/>
        </authorList>
    </citation>
    <scope>NUCLEOTIDE SEQUENCE [LARGE SCALE GENOMIC DNA]</scope>
    <source>
        <strain evidence="1 2">CECT 7955</strain>
    </source>
</reference>
<organism evidence="1 2">
    <name type="scientific">Flavobacterium jumunjinense</name>
    <dbReference type="NCBI Taxonomy" id="998845"/>
    <lineage>
        <taxon>Bacteria</taxon>
        <taxon>Pseudomonadati</taxon>
        <taxon>Bacteroidota</taxon>
        <taxon>Flavobacteriia</taxon>
        <taxon>Flavobacteriales</taxon>
        <taxon>Flavobacteriaceae</taxon>
        <taxon>Flavobacterium</taxon>
    </lineage>
</organism>
<keyword evidence="2" id="KW-1185">Reference proteome</keyword>
<proteinExistence type="predicted"/>
<dbReference type="EMBL" id="JBHMEY010000005">
    <property type="protein sequence ID" value="MFB9095291.1"/>
    <property type="molecule type" value="Genomic_DNA"/>
</dbReference>
<gene>
    <name evidence="1" type="ORF">ACFFVF_02085</name>
</gene>
<name>A0ABV5GIT3_9FLAO</name>
<protein>
    <submittedName>
        <fullName evidence="1">Uncharacterized protein</fullName>
    </submittedName>
</protein>